<sequence length="216" mass="24680">MFRACMIDFGGSWDNHLSLVDIYHSSIKATLFEALYDRKCRMLVCWADVGERQLAGHEIIRERLKVASDRQKSYADTRLTSIQKQLLALEGTTWSWVQVREASRRWKLLEQCTINTPATKSTCKDLIDLLLDTALMSLDVIRLTASKSKYMSLESGSRKNSNAVKYHRLHVVPISTLSTSWTLVKVLKCSGLDISYLKHSNLNDMGIDPIEIEHME</sequence>
<evidence type="ECO:0000313" key="2">
    <source>
        <dbReference type="Proteomes" id="UP001172457"/>
    </source>
</evidence>
<dbReference type="PANTHER" id="PTHR45835">
    <property type="entry name" value="YALI0A06105P"/>
    <property type="match status" value="1"/>
</dbReference>
<dbReference type="AlphaFoldDB" id="A0AA38TTC9"/>
<dbReference type="EMBL" id="JARYMX010000001">
    <property type="protein sequence ID" value="KAJ9566728.1"/>
    <property type="molecule type" value="Genomic_DNA"/>
</dbReference>
<protein>
    <submittedName>
        <fullName evidence="1">Uncharacterized protein</fullName>
    </submittedName>
</protein>
<keyword evidence="2" id="KW-1185">Reference proteome</keyword>
<dbReference type="PANTHER" id="PTHR45835:SF99">
    <property type="entry name" value="CHROMO DOMAIN-CONTAINING PROTEIN-RELATED"/>
    <property type="match status" value="1"/>
</dbReference>
<evidence type="ECO:0000313" key="1">
    <source>
        <dbReference type="EMBL" id="KAJ9566728.1"/>
    </source>
</evidence>
<reference evidence="1" key="1">
    <citation type="submission" date="2023-03" db="EMBL/GenBank/DDBJ databases">
        <title>Chromosome-scale reference genome and RAD-based genetic map of yellow starthistle (Centaurea solstitialis) reveal putative structural variation and QTLs associated with invader traits.</title>
        <authorList>
            <person name="Reatini B."/>
            <person name="Cang F.A."/>
            <person name="Jiang Q."/>
            <person name="Mckibben M.T.W."/>
            <person name="Barker M.S."/>
            <person name="Rieseberg L.H."/>
            <person name="Dlugosch K.M."/>
        </authorList>
    </citation>
    <scope>NUCLEOTIDE SEQUENCE</scope>
    <source>
        <strain evidence="1">CAN-66</strain>
        <tissue evidence="1">Leaf</tissue>
    </source>
</reference>
<accession>A0AA38TTC9</accession>
<name>A0AA38TTC9_9ASTR</name>
<organism evidence="1 2">
    <name type="scientific">Centaurea solstitialis</name>
    <name type="common">yellow star-thistle</name>
    <dbReference type="NCBI Taxonomy" id="347529"/>
    <lineage>
        <taxon>Eukaryota</taxon>
        <taxon>Viridiplantae</taxon>
        <taxon>Streptophyta</taxon>
        <taxon>Embryophyta</taxon>
        <taxon>Tracheophyta</taxon>
        <taxon>Spermatophyta</taxon>
        <taxon>Magnoliopsida</taxon>
        <taxon>eudicotyledons</taxon>
        <taxon>Gunneridae</taxon>
        <taxon>Pentapetalae</taxon>
        <taxon>asterids</taxon>
        <taxon>campanulids</taxon>
        <taxon>Asterales</taxon>
        <taxon>Asteraceae</taxon>
        <taxon>Carduoideae</taxon>
        <taxon>Cardueae</taxon>
        <taxon>Centaureinae</taxon>
        <taxon>Centaurea</taxon>
    </lineage>
</organism>
<proteinExistence type="predicted"/>
<dbReference type="Proteomes" id="UP001172457">
    <property type="component" value="Chromosome 1"/>
</dbReference>
<gene>
    <name evidence="1" type="ORF">OSB04_002694</name>
</gene>
<comment type="caution">
    <text evidence="1">The sequence shown here is derived from an EMBL/GenBank/DDBJ whole genome shotgun (WGS) entry which is preliminary data.</text>
</comment>